<gene>
    <name evidence="1" type="ORF">BH720_007245</name>
</gene>
<reference evidence="1 2" key="1">
    <citation type="journal article" date="2016" name="Genome Announc.">
        <title>Draft Genome Sequence of the Thermotolerant Cyanobacterium Desertifilum sp. IPPAS B-1220.</title>
        <authorList>
            <person name="Mironov K.S."/>
            <person name="Sinetova M.A."/>
            <person name="Bolatkhan K."/>
            <person name="Zayadan B.K."/>
            <person name="Ustinova V.V."/>
            <person name="Kupriyanova E.V."/>
            <person name="Skrypnik A.N."/>
            <person name="Gogoleva N.E."/>
            <person name="Gogolev Y.V."/>
            <person name="Los D.A."/>
        </authorList>
    </citation>
    <scope>NUCLEOTIDE SEQUENCE [LARGE SCALE GENOMIC DNA]</scope>
    <source>
        <strain evidence="1 2">IPPAS B-1220</strain>
    </source>
</reference>
<dbReference type="Proteomes" id="UP000095472">
    <property type="component" value="Chromosome"/>
</dbReference>
<evidence type="ECO:0000313" key="2">
    <source>
        <dbReference type="Proteomes" id="UP000095472"/>
    </source>
</evidence>
<evidence type="ECO:0000313" key="1">
    <source>
        <dbReference type="EMBL" id="XPM65478.1"/>
    </source>
</evidence>
<accession>A0ACD5GXA2</accession>
<proteinExistence type="predicted"/>
<name>A0ACD5GXA2_9CYAN</name>
<sequence length="42" mass="4436">MAVGMQAAQVTQGVDQAEGDGRTNINGMGKNNFTEFLAVNCF</sequence>
<dbReference type="EMBL" id="CP182909">
    <property type="protein sequence ID" value="XPM65478.1"/>
    <property type="molecule type" value="Genomic_DNA"/>
</dbReference>
<organism evidence="1 2">
    <name type="scientific">Desertifilum tharense IPPAS B-1220</name>
    <dbReference type="NCBI Taxonomy" id="1781255"/>
    <lineage>
        <taxon>Bacteria</taxon>
        <taxon>Bacillati</taxon>
        <taxon>Cyanobacteriota</taxon>
        <taxon>Cyanophyceae</taxon>
        <taxon>Desertifilales</taxon>
        <taxon>Desertifilaceae</taxon>
        <taxon>Desertifilum</taxon>
    </lineage>
</organism>
<protein>
    <submittedName>
        <fullName evidence="1">Uncharacterized protein</fullName>
    </submittedName>
</protein>
<keyword evidence="2" id="KW-1185">Reference proteome</keyword>